<organism evidence="5 6">
    <name type="scientific">Phytohabitans aurantiacus</name>
    <dbReference type="NCBI Taxonomy" id="3016789"/>
    <lineage>
        <taxon>Bacteria</taxon>
        <taxon>Bacillati</taxon>
        <taxon>Actinomycetota</taxon>
        <taxon>Actinomycetes</taxon>
        <taxon>Micromonosporales</taxon>
        <taxon>Micromonosporaceae</taxon>
    </lineage>
</organism>
<dbReference type="PANTHER" id="PTHR11559">
    <property type="entry name" value="CARBOXYLESTERASE"/>
    <property type="match status" value="1"/>
</dbReference>
<dbReference type="RefSeq" id="WP_281893157.1">
    <property type="nucleotide sequence ID" value="NZ_BSDI01000005.1"/>
</dbReference>
<dbReference type="PROSITE" id="PS00122">
    <property type="entry name" value="CARBOXYLESTERASE_B_1"/>
    <property type="match status" value="1"/>
</dbReference>
<dbReference type="EMBL" id="BSDI01000005">
    <property type="protein sequence ID" value="GLH96034.1"/>
    <property type="molecule type" value="Genomic_DNA"/>
</dbReference>
<comment type="caution">
    <text evidence="5">The sequence shown here is derived from an EMBL/GenBank/DDBJ whole genome shotgun (WGS) entry which is preliminary data.</text>
</comment>
<dbReference type="EC" id="3.1.1.-" evidence="3"/>
<dbReference type="Pfam" id="PF00135">
    <property type="entry name" value="COesterase"/>
    <property type="match status" value="1"/>
</dbReference>
<dbReference type="InterPro" id="IPR050309">
    <property type="entry name" value="Type-B_Carboxylest/Lipase"/>
</dbReference>
<feature type="domain" description="Carboxylesterase type B" evidence="4">
    <location>
        <begin position="40"/>
        <end position="520"/>
    </location>
</feature>
<evidence type="ECO:0000256" key="2">
    <source>
        <dbReference type="ARBA" id="ARBA00022801"/>
    </source>
</evidence>
<name>A0ABQ5QP65_9ACTN</name>
<dbReference type="SUPFAM" id="SSF53474">
    <property type="entry name" value="alpha/beta-Hydrolases"/>
    <property type="match status" value="1"/>
</dbReference>
<proteinExistence type="inferred from homology"/>
<dbReference type="Proteomes" id="UP001144280">
    <property type="component" value="Unassembled WGS sequence"/>
</dbReference>
<keyword evidence="2 3" id="KW-0378">Hydrolase</keyword>
<dbReference type="InterPro" id="IPR029058">
    <property type="entry name" value="AB_hydrolase_fold"/>
</dbReference>
<evidence type="ECO:0000259" key="4">
    <source>
        <dbReference type="Pfam" id="PF00135"/>
    </source>
</evidence>
<evidence type="ECO:0000256" key="3">
    <source>
        <dbReference type="RuleBase" id="RU361235"/>
    </source>
</evidence>
<protein>
    <recommendedName>
        <fullName evidence="3">Carboxylic ester hydrolase</fullName>
        <ecNumber evidence="3">3.1.1.-</ecNumber>
    </recommendedName>
</protein>
<evidence type="ECO:0000256" key="1">
    <source>
        <dbReference type="ARBA" id="ARBA00005964"/>
    </source>
</evidence>
<accession>A0ABQ5QP65</accession>
<reference evidence="5" key="1">
    <citation type="submission" date="2022-12" db="EMBL/GenBank/DDBJ databases">
        <title>New Phytohabitans aurantiacus sp. RD004123 nov., an actinomycete isolated from soil.</title>
        <authorList>
            <person name="Triningsih D.W."/>
            <person name="Harunari E."/>
            <person name="Igarashi Y."/>
        </authorList>
    </citation>
    <scope>NUCLEOTIDE SEQUENCE</scope>
    <source>
        <strain evidence="5">RD004123</strain>
    </source>
</reference>
<dbReference type="InterPro" id="IPR019826">
    <property type="entry name" value="Carboxylesterase_B_AS"/>
</dbReference>
<dbReference type="GO" id="GO:0016787">
    <property type="term" value="F:hydrolase activity"/>
    <property type="evidence" value="ECO:0007669"/>
    <property type="project" value="UniProtKB-KW"/>
</dbReference>
<dbReference type="Gene3D" id="3.40.50.1820">
    <property type="entry name" value="alpha/beta hydrolase"/>
    <property type="match status" value="1"/>
</dbReference>
<gene>
    <name evidence="5" type="ORF">Pa4123_13070</name>
</gene>
<evidence type="ECO:0000313" key="5">
    <source>
        <dbReference type="EMBL" id="GLH96034.1"/>
    </source>
</evidence>
<evidence type="ECO:0000313" key="6">
    <source>
        <dbReference type="Proteomes" id="UP001144280"/>
    </source>
</evidence>
<comment type="similarity">
    <text evidence="1 3">Belongs to the type-B carboxylesterase/lipase family.</text>
</comment>
<keyword evidence="6" id="KW-1185">Reference proteome</keyword>
<sequence length="537" mass="57200">MTRGNLRPLVLLPVLVALLIGSGLVAAARASALSLPLPGREVTIDTGKLKGNVRLDRREFLGIPFAASTAGDGRFRAPRPPAKWSGVRDATRSGAACPQILPSSEDCLTVDVHTPPLSAGTDLPVMVWIYGGAFVFGSNSGYDPSPLIKEDVIVVNVNYRLGPFGFLSLPGLKESNVALLDQQAGLRWVKRNIAAFGGDPGKVTVFGESAGGSSVCHQMASPLAEGLFQQAIVQSGSCSGRNGLTPVSKDEIQKRSRAFAREMGCEDPAEEVACLRALPQDKLLSSKTLEFQLDLTWVPSVDGVVVPRSLEDAWRTGQYQKVPMIVGGTRDEGRTFIALLDHLLTLSSVSPEEYAAFVRDAFGDDADAVLAKYPVSAFDSADLAKATVLTDFSFACATAFHIEQADAAGSRVFAYELNDVDPPLAGVDPFMPMGNFHGSDVLYLFNSLQGIPAIRNGTQQKLSDQMVAAWTSFARSGDPGAVGGTDWPVWSAERPRVIQLSSAGSTLSTTVPGEHNCDFWEPIVGPTALGDRDYTAE</sequence>
<dbReference type="InterPro" id="IPR002018">
    <property type="entry name" value="CarbesteraseB"/>
</dbReference>